<accession>A0A2K1JR61</accession>
<dbReference type="Proteomes" id="UP000006727">
    <property type="component" value="Chromosome 12"/>
</dbReference>
<dbReference type="InParanoid" id="A0A2K1JR61"/>
<gene>
    <name evidence="1" type="ORF">PHYPA_016404</name>
</gene>
<dbReference type="AlphaFoldDB" id="A0A2K1JR61"/>
<reference evidence="1 3" key="2">
    <citation type="journal article" date="2018" name="Plant J.">
        <title>The Physcomitrella patens chromosome-scale assembly reveals moss genome structure and evolution.</title>
        <authorList>
            <person name="Lang D."/>
            <person name="Ullrich K.K."/>
            <person name="Murat F."/>
            <person name="Fuchs J."/>
            <person name="Jenkins J."/>
            <person name="Haas F.B."/>
            <person name="Piednoel M."/>
            <person name="Gundlach H."/>
            <person name="Van Bel M."/>
            <person name="Meyberg R."/>
            <person name="Vives C."/>
            <person name="Morata J."/>
            <person name="Symeonidi A."/>
            <person name="Hiss M."/>
            <person name="Muchero W."/>
            <person name="Kamisugi Y."/>
            <person name="Saleh O."/>
            <person name="Blanc G."/>
            <person name="Decker E.L."/>
            <person name="van Gessel N."/>
            <person name="Grimwood J."/>
            <person name="Hayes R.D."/>
            <person name="Graham S.W."/>
            <person name="Gunter L.E."/>
            <person name="McDaniel S.F."/>
            <person name="Hoernstein S.N.W."/>
            <person name="Larsson A."/>
            <person name="Li F.W."/>
            <person name="Perroud P.F."/>
            <person name="Phillips J."/>
            <person name="Ranjan P."/>
            <person name="Rokshar D.S."/>
            <person name="Rothfels C.J."/>
            <person name="Schneider L."/>
            <person name="Shu S."/>
            <person name="Stevenson D.W."/>
            <person name="Thummler F."/>
            <person name="Tillich M."/>
            <person name="Villarreal Aguilar J.C."/>
            <person name="Widiez T."/>
            <person name="Wong G.K."/>
            <person name="Wymore A."/>
            <person name="Zhang Y."/>
            <person name="Zimmer A.D."/>
            <person name="Quatrano R.S."/>
            <person name="Mayer K.F.X."/>
            <person name="Goodstein D."/>
            <person name="Casacuberta J.M."/>
            <person name="Vandepoele K."/>
            <person name="Reski R."/>
            <person name="Cuming A.C."/>
            <person name="Tuskan G.A."/>
            <person name="Maumus F."/>
            <person name="Salse J."/>
            <person name="Schmutz J."/>
            <person name="Rensing S.A."/>
        </authorList>
    </citation>
    <scope>NUCLEOTIDE SEQUENCE [LARGE SCALE GENOMIC DNA]</scope>
    <source>
        <strain evidence="2 3">cv. Gransden 2004</strain>
    </source>
</reference>
<dbReference type="EnsemblPlants" id="Pp3c12_17570V3.1">
    <property type="protein sequence ID" value="PAC:32973242.CDS.1"/>
    <property type="gene ID" value="Pp3c12_17570"/>
</dbReference>
<protein>
    <submittedName>
        <fullName evidence="1 2">Uncharacterized protein</fullName>
    </submittedName>
</protein>
<evidence type="ECO:0000313" key="1">
    <source>
        <dbReference type="EMBL" id="PNR44021.1"/>
    </source>
</evidence>
<organism evidence="1">
    <name type="scientific">Physcomitrium patens</name>
    <name type="common">Spreading-leaved earth moss</name>
    <name type="synonym">Physcomitrella patens</name>
    <dbReference type="NCBI Taxonomy" id="3218"/>
    <lineage>
        <taxon>Eukaryota</taxon>
        <taxon>Viridiplantae</taxon>
        <taxon>Streptophyta</taxon>
        <taxon>Embryophyta</taxon>
        <taxon>Bryophyta</taxon>
        <taxon>Bryophytina</taxon>
        <taxon>Bryopsida</taxon>
        <taxon>Funariidae</taxon>
        <taxon>Funariales</taxon>
        <taxon>Funariaceae</taxon>
        <taxon>Physcomitrium</taxon>
    </lineage>
</organism>
<name>A0A2K1JR61_PHYPA</name>
<proteinExistence type="predicted"/>
<sequence>MLAASSLLHSFGAELWTLKFADEIHILGDRVLAEVYFCFSMISKRKYLETVWGLGFISVFRVGVGRVCAECKDVKHGF</sequence>
<evidence type="ECO:0000313" key="3">
    <source>
        <dbReference type="Proteomes" id="UP000006727"/>
    </source>
</evidence>
<keyword evidence="3" id="KW-1185">Reference proteome</keyword>
<evidence type="ECO:0000313" key="2">
    <source>
        <dbReference type="EnsemblPlants" id="PAC:32973242.CDS.1"/>
    </source>
</evidence>
<dbReference type="Gramene" id="Pp3c12_17570V3.1">
    <property type="protein sequence ID" value="PAC:32973242.CDS.1"/>
    <property type="gene ID" value="Pp3c12_17570"/>
</dbReference>
<reference evidence="1 3" key="1">
    <citation type="journal article" date="2008" name="Science">
        <title>The Physcomitrella genome reveals evolutionary insights into the conquest of land by plants.</title>
        <authorList>
            <person name="Rensing S."/>
            <person name="Lang D."/>
            <person name="Zimmer A."/>
            <person name="Terry A."/>
            <person name="Salamov A."/>
            <person name="Shapiro H."/>
            <person name="Nishiyama T."/>
            <person name="Perroud P.-F."/>
            <person name="Lindquist E."/>
            <person name="Kamisugi Y."/>
            <person name="Tanahashi T."/>
            <person name="Sakakibara K."/>
            <person name="Fujita T."/>
            <person name="Oishi K."/>
            <person name="Shin-I T."/>
            <person name="Kuroki Y."/>
            <person name="Toyoda A."/>
            <person name="Suzuki Y."/>
            <person name="Hashimoto A."/>
            <person name="Yamaguchi K."/>
            <person name="Sugano A."/>
            <person name="Kohara Y."/>
            <person name="Fujiyama A."/>
            <person name="Anterola A."/>
            <person name="Aoki S."/>
            <person name="Ashton N."/>
            <person name="Barbazuk W.B."/>
            <person name="Barker E."/>
            <person name="Bennetzen J."/>
            <person name="Bezanilla M."/>
            <person name="Blankenship R."/>
            <person name="Cho S.H."/>
            <person name="Dutcher S."/>
            <person name="Estelle M."/>
            <person name="Fawcett J.A."/>
            <person name="Gundlach H."/>
            <person name="Hanada K."/>
            <person name="Heyl A."/>
            <person name="Hicks K.A."/>
            <person name="Hugh J."/>
            <person name="Lohr M."/>
            <person name="Mayer K."/>
            <person name="Melkozernov A."/>
            <person name="Murata T."/>
            <person name="Nelson D."/>
            <person name="Pils B."/>
            <person name="Prigge M."/>
            <person name="Reiss B."/>
            <person name="Renner T."/>
            <person name="Rombauts S."/>
            <person name="Rushton P."/>
            <person name="Sanderfoot A."/>
            <person name="Schween G."/>
            <person name="Shiu S.-H."/>
            <person name="Stueber K."/>
            <person name="Theodoulou F.L."/>
            <person name="Tu H."/>
            <person name="Van de Peer Y."/>
            <person name="Verrier P.J."/>
            <person name="Waters E."/>
            <person name="Wood A."/>
            <person name="Yang L."/>
            <person name="Cove D."/>
            <person name="Cuming A."/>
            <person name="Hasebe M."/>
            <person name="Lucas S."/>
            <person name="Mishler D.B."/>
            <person name="Reski R."/>
            <person name="Grigoriev I."/>
            <person name="Quatrano R.S."/>
            <person name="Boore J.L."/>
        </authorList>
    </citation>
    <scope>NUCLEOTIDE SEQUENCE [LARGE SCALE GENOMIC DNA]</scope>
    <source>
        <strain evidence="2 3">cv. Gransden 2004</strain>
    </source>
</reference>
<reference evidence="2" key="3">
    <citation type="submission" date="2020-12" db="UniProtKB">
        <authorList>
            <consortium name="EnsemblPlants"/>
        </authorList>
    </citation>
    <scope>IDENTIFICATION</scope>
</reference>
<dbReference type="EMBL" id="ABEU02000012">
    <property type="protein sequence ID" value="PNR44021.1"/>
    <property type="molecule type" value="Genomic_DNA"/>
</dbReference>